<evidence type="ECO:0000313" key="3">
    <source>
        <dbReference type="Proteomes" id="UP000295678"/>
    </source>
</evidence>
<name>A0A4R3MB49_9HYPH</name>
<dbReference type="Gene3D" id="2.30.110.10">
    <property type="entry name" value="Electron Transport, Fmn-binding Protein, Chain A"/>
    <property type="match status" value="1"/>
</dbReference>
<dbReference type="AlphaFoldDB" id="A0A4R3MB49"/>
<comment type="caution">
    <text evidence="2">The sequence shown here is derived from an EMBL/GenBank/DDBJ whole genome shotgun (WGS) entry which is preliminary data.</text>
</comment>
<protein>
    <recommendedName>
        <fullName evidence="1">Pyridoxamine 5'-phosphate oxidase N-terminal domain-containing protein</fullName>
    </recommendedName>
</protein>
<organism evidence="2 3">
    <name type="scientific">Tepidamorphus gemmatus</name>
    <dbReference type="NCBI Taxonomy" id="747076"/>
    <lineage>
        <taxon>Bacteria</taxon>
        <taxon>Pseudomonadati</taxon>
        <taxon>Pseudomonadota</taxon>
        <taxon>Alphaproteobacteria</taxon>
        <taxon>Hyphomicrobiales</taxon>
        <taxon>Tepidamorphaceae</taxon>
        <taxon>Tepidamorphus</taxon>
    </lineage>
</organism>
<dbReference type="PANTHER" id="PTHR42815:SF2">
    <property type="entry name" value="FAD-BINDING, PUTATIVE (AFU_ORTHOLOGUE AFUA_6G07600)-RELATED"/>
    <property type="match status" value="1"/>
</dbReference>
<dbReference type="OrthoDB" id="9790331at2"/>
<proteinExistence type="predicted"/>
<evidence type="ECO:0000313" key="2">
    <source>
        <dbReference type="EMBL" id="TCT09953.1"/>
    </source>
</evidence>
<dbReference type="Proteomes" id="UP000295678">
    <property type="component" value="Unassembled WGS sequence"/>
</dbReference>
<reference evidence="2 3" key="1">
    <citation type="submission" date="2019-03" db="EMBL/GenBank/DDBJ databases">
        <title>Genomic Encyclopedia of Type Strains, Phase IV (KMG-IV): sequencing the most valuable type-strain genomes for metagenomic binning, comparative biology and taxonomic classification.</title>
        <authorList>
            <person name="Goeker M."/>
        </authorList>
    </citation>
    <scope>NUCLEOTIDE SEQUENCE [LARGE SCALE GENOMIC DNA]</scope>
    <source>
        <strain evidence="2 3">DSM 19345</strain>
    </source>
</reference>
<dbReference type="InterPro" id="IPR024029">
    <property type="entry name" value="Pyridox_Oxase_FMN-dep"/>
</dbReference>
<dbReference type="NCBIfam" id="TIGR04025">
    <property type="entry name" value="PPOX_FMN_DR2398"/>
    <property type="match status" value="1"/>
</dbReference>
<dbReference type="Pfam" id="PF01243">
    <property type="entry name" value="PNPOx_N"/>
    <property type="match status" value="1"/>
</dbReference>
<dbReference type="EMBL" id="SMAK01000006">
    <property type="protein sequence ID" value="TCT09953.1"/>
    <property type="molecule type" value="Genomic_DNA"/>
</dbReference>
<gene>
    <name evidence="2" type="ORF">EDC22_106148</name>
</gene>
<dbReference type="InterPro" id="IPR012349">
    <property type="entry name" value="Split_barrel_FMN-bd"/>
</dbReference>
<feature type="domain" description="Pyridoxamine 5'-phosphate oxidase N-terminal" evidence="1">
    <location>
        <begin position="29"/>
        <end position="150"/>
    </location>
</feature>
<accession>A0A4R3MB49</accession>
<keyword evidence="3" id="KW-1185">Reference proteome</keyword>
<dbReference type="InterPro" id="IPR011576">
    <property type="entry name" value="Pyridox_Oxase_N"/>
</dbReference>
<sequence length="203" mass="22130">MGRIADEAALRAIYGEPSTVAVGKQLDRLDAHCRAFIALSPFCVVATQGPDGLGDATPRGDAPGFVGVLDERTVALPDRPGNRRLDTITNVLGNPGVGLLFLIPGFDDTLRVNGIAEIRDDEDLRQRFAVADKLPATVMLVHVREAYLHCAKAFIRSRLWDPAGRVERSRLPSLGQMIKDQVNGEITVPDDAELAALYRNELY</sequence>
<dbReference type="SUPFAM" id="SSF50475">
    <property type="entry name" value="FMN-binding split barrel"/>
    <property type="match status" value="1"/>
</dbReference>
<dbReference type="PANTHER" id="PTHR42815">
    <property type="entry name" value="FAD-BINDING, PUTATIVE (AFU_ORTHOLOGUE AFUA_6G07600)-RELATED"/>
    <property type="match status" value="1"/>
</dbReference>
<dbReference type="RefSeq" id="WP_132806779.1">
    <property type="nucleotide sequence ID" value="NZ_SMAK01000006.1"/>
</dbReference>
<evidence type="ECO:0000259" key="1">
    <source>
        <dbReference type="Pfam" id="PF01243"/>
    </source>
</evidence>